<evidence type="ECO:0000256" key="4">
    <source>
        <dbReference type="ARBA" id="ARBA00022842"/>
    </source>
</evidence>
<dbReference type="InterPro" id="IPR005000">
    <property type="entry name" value="Aldolase/citrate-lyase_domain"/>
</dbReference>
<reference evidence="6" key="1">
    <citation type="journal article" date="2021" name="Front. Microbiol.">
        <title>Comprehensive Comparative Genomics and Phenotyping of Methylobacterium Species.</title>
        <authorList>
            <person name="Alessa O."/>
            <person name="Ogura Y."/>
            <person name="Fujitani Y."/>
            <person name="Takami H."/>
            <person name="Hayashi T."/>
            <person name="Sahin N."/>
            <person name="Tani A."/>
        </authorList>
    </citation>
    <scope>NUCLEOTIDE SEQUENCE</scope>
    <source>
        <strain evidence="6">KCTC 52305</strain>
    </source>
</reference>
<dbReference type="PANTHER" id="PTHR32308:SF0">
    <property type="entry name" value="HPCH_HPAI ALDOLASE_CITRATE LYASE DOMAIN-CONTAINING PROTEIN"/>
    <property type="match status" value="1"/>
</dbReference>
<dbReference type="InterPro" id="IPR015813">
    <property type="entry name" value="Pyrv/PenolPyrv_kinase-like_dom"/>
</dbReference>
<organism evidence="6 7">
    <name type="scientific">Methylobacterium crusticola</name>
    <dbReference type="NCBI Taxonomy" id="1697972"/>
    <lineage>
        <taxon>Bacteria</taxon>
        <taxon>Pseudomonadati</taxon>
        <taxon>Pseudomonadota</taxon>
        <taxon>Alphaproteobacteria</taxon>
        <taxon>Hyphomicrobiales</taxon>
        <taxon>Methylobacteriaceae</taxon>
        <taxon>Methylobacterium</taxon>
    </lineage>
</organism>
<dbReference type="Pfam" id="PF03328">
    <property type="entry name" value="HpcH_HpaI"/>
    <property type="match status" value="1"/>
</dbReference>
<keyword evidence="6" id="KW-0456">Lyase</keyword>
<keyword evidence="6" id="KW-0032">Aminotransferase</keyword>
<evidence type="ECO:0000256" key="2">
    <source>
        <dbReference type="ARBA" id="ARBA00005568"/>
    </source>
</evidence>
<dbReference type="EMBL" id="BPQH01000003">
    <property type="protein sequence ID" value="GJD48318.1"/>
    <property type="molecule type" value="Genomic_DNA"/>
</dbReference>
<dbReference type="Gene3D" id="3.20.20.60">
    <property type="entry name" value="Phosphoenolpyruvate-binding domains"/>
    <property type="match status" value="1"/>
</dbReference>
<dbReference type="InterPro" id="IPR040442">
    <property type="entry name" value="Pyrv_kinase-like_dom_sf"/>
</dbReference>
<comment type="similarity">
    <text evidence="2">Belongs to the HpcH/HpaI aldolase family.</text>
</comment>
<keyword evidence="3" id="KW-0479">Metal-binding</keyword>
<dbReference type="SUPFAM" id="SSF51621">
    <property type="entry name" value="Phosphoenolpyruvate/pyruvate domain"/>
    <property type="match status" value="1"/>
</dbReference>
<comment type="cofactor">
    <cofactor evidence="1">
        <name>Mg(2+)</name>
        <dbReference type="ChEBI" id="CHEBI:18420"/>
    </cofactor>
</comment>
<protein>
    <submittedName>
        <fullName evidence="6">Citrate lyase subunit beta</fullName>
    </submittedName>
</protein>
<dbReference type="GO" id="GO:0008483">
    <property type="term" value="F:transaminase activity"/>
    <property type="evidence" value="ECO:0007669"/>
    <property type="project" value="UniProtKB-KW"/>
</dbReference>
<feature type="domain" description="HpcH/HpaI aldolase/citrate lyase" evidence="5">
    <location>
        <begin position="2"/>
        <end position="220"/>
    </location>
</feature>
<gene>
    <name evidence="6" type="primary">citE_1</name>
    <name evidence="6" type="ORF">OPKNFCMD_1036</name>
</gene>
<dbReference type="Proteomes" id="UP001055167">
    <property type="component" value="Unassembled WGS sequence"/>
</dbReference>
<keyword evidence="7" id="KW-1185">Reference proteome</keyword>
<dbReference type="GO" id="GO:0016829">
    <property type="term" value="F:lyase activity"/>
    <property type="evidence" value="ECO:0007669"/>
    <property type="project" value="UniProtKB-KW"/>
</dbReference>
<dbReference type="PIRSF" id="PIRSF015582">
    <property type="entry name" value="Cit_lyase_B"/>
    <property type="match status" value="1"/>
</dbReference>
<comment type="caution">
    <text evidence="6">The sequence shown here is derived from an EMBL/GenBank/DDBJ whole genome shotgun (WGS) entry which is preliminary data.</text>
</comment>
<accession>A0ABQ4QSM8</accession>
<keyword evidence="6" id="KW-0808">Transferase</keyword>
<keyword evidence="4" id="KW-0460">Magnesium</keyword>
<dbReference type="InterPro" id="IPR011206">
    <property type="entry name" value="Citrate_lyase_beta/mcl1/mcl2"/>
</dbReference>
<evidence type="ECO:0000313" key="7">
    <source>
        <dbReference type="Proteomes" id="UP001055167"/>
    </source>
</evidence>
<evidence type="ECO:0000313" key="6">
    <source>
        <dbReference type="EMBL" id="GJD48318.1"/>
    </source>
</evidence>
<proteinExistence type="inferred from homology"/>
<evidence type="ECO:0000256" key="3">
    <source>
        <dbReference type="ARBA" id="ARBA00022723"/>
    </source>
</evidence>
<name>A0ABQ4QSM8_9HYPH</name>
<reference evidence="6" key="2">
    <citation type="submission" date="2021-08" db="EMBL/GenBank/DDBJ databases">
        <authorList>
            <person name="Tani A."/>
            <person name="Ola A."/>
            <person name="Ogura Y."/>
            <person name="Katsura K."/>
            <person name="Hayashi T."/>
        </authorList>
    </citation>
    <scope>NUCLEOTIDE SEQUENCE</scope>
    <source>
        <strain evidence="6">KCTC 52305</strain>
    </source>
</reference>
<dbReference type="PANTHER" id="PTHR32308">
    <property type="entry name" value="LYASE BETA SUBUNIT, PUTATIVE (AFU_ORTHOLOGUE AFUA_4G13030)-RELATED"/>
    <property type="match status" value="1"/>
</dbReference>
<sequence>MRSLLFAPASHPRHSEKVFGCGADAAILDLEDAVAIADKPAARGRAAAALAVRRRGRTFVRINALETEFAFGDLLEVVRPGLDGIILPKAQSAEDVALADWLVGQLEREHGLAPGAVELLPIVETARGVMNAATIAARSRRVRRLAFGAGDYVNDVGAEWTDGEEALALARLQVAAAARAAGLAPPIDTAHTNIADAGSLERAARRARTYGFGGKFCIHPSQVAAVNRAFTPGEAEVARARRIVAAFGEAERRGLAAIRVDGALVDYPIALRAARMVRAVDEVRDGTAA</sequence>
<evidence type="ECO:0000259" key="5">
    <source>
        <dbReference type="Pfam" id="PF03328"/>
    </source>
</evidence>
<evidence type="ECO:0000256" key="1">
    <source>
        <dbReference type="ARBA" id="ARBA00001946"/>
    </source>
</evidence>
<dbReference type="RefSeq" id="WP_128566005.1">
    <property type="nucleotide sequence ID" value="NZ_BPQH01000003.1"/>
</dbReference>